<accession>A0A183ENY5</accession>
<keyword evidence="3" id="KW-1185">Reference proteome</keyword>
<sequence length="145" mass="16559">MPFELNMLVFQKEMPYNDPEVREIENAAALGIATARGLANVVSTIWRRNLISDEVWTQLRDPVERGDDKVTGYGWHRGHGFFYHPHPTRKNAFLMLHGGHGMQNLVIDPYNKVVFALIRNGLLWDAKAFKETTAFAESIIKKCCS</sequence>
<dbReference type="SUPFAM" id="SSF56601">
    <property type="entry name" value="beta-lactamase/transpeptidase-like"/>
    <property type="match status" value="1"/>
</dbReference>
<proteinExistence type="predicted"/>
<evidence type="ECO:0000313" key="2">
    <source>
        <dbReference type="EMBL" id="VDN40383.1"/>
    </source>
</evidence>
<gene>
    <name evidence="2" type="ORF">GPUH_LOCUS22676</name>
</gene>
<feature type="domain" description="Beta-lactamase-related" evidence="1">
    <location>
        <begin position="16"/>
        <end position="128"/>
    </location>
</feature>
<dbReference type="PANTHER" id="PTHR43319">
    <property type="entry name" value="BETA-LACTAMASE-RELATED"/>
    <property type="match status" value="1"/>
</dbReference>
<reference evidence="4" key="1">
    <citation type="submission" date="2016-06" db="UniProtKB">
        <authorList>
            <consortium name="WormBaseParasite"/>
        </authorList>
    </citation>
    <scope>IDENTIFICATION</scope>
</reference>
<dbReference type="OrthoDB" id="5946976at2759"/>
<evidence type="ECO:0000313" key="3">
    <source>
        <dbReference type="Proteomes" id="UP000271098"/>
    </source>
</evidence>
<evidence type="ECO:0000313" key="4">
    <source>
        <dbReference type="WBParaSite" id="GPUH_0002270301-mRNA-1"/>
    </source>
</evidence>
<dbReference type="InterPro" id="IPR012338">
    <property type="entry name" value="Beta-lactam/transpept-like"/>
</dbReference>
<dbReference type="AlphaFoldDB" id="A0A183ENY5"/>
<dbReference type="InterPro" id="IPR001466">
    <property type="entry name" value="Beta-lactam-related"/>
</dbReference>
<dbReference type="EMBL" id="UYRT01095672">
    <property type="protein sequence ID" value="VDN40383.1"/>
    <property type="molecule type" value="Genomic_DNA"/>
</dbReference>
<reference evidence="2 3" key="2">
    <citation type="submission" date="2018-11" db="EMBL/GenBank/DDBJ databases">
        <authorList>
            <consortium name="Pathogen Informatics"/>
        </authorList>
    </citation>
    <scope>NUCLEOTIDE SEQUENCE [LARGE SCALE GENOMIC DNA]</scope>
</reference>
<dbReference type="PANTHER" id="PTHR43319:SF3">
    <property type="entry name" value="BETA-LACTAMASE-RELATED DOMAIN-CONTAINING PROTEIN"/>
    <property type="match status" value="1"/>
</dbReference>
<dbReference type="Proteomes" id="UP000271098">
    <property type="component" value="Unassembled WGS sequence"/>
</dbReference>
<protein>
    <submittedName>
        <fullName evidence="4">Beta-lactamase domain-containing protein</fullName>
    </submittedName>
</protein>
<evidence type="ECO:0000259" key="1">
    <source>
        <dbReference type="Pfam" id="PF00144"/>
    </source>
</evidence>
<dbReference type="InterPro" id="IPR052907">
    <property type="entry name" value="Beta-lactamase/esterase"/>
</dbReference>
<organism evidence="4">
    <name type="scientific">Gongylonema pulchrum</name>
    <dbReference type="NCBI Taxonomy" id="637853"/>
    <lineage>
        <taxon>Eukaryota</taxon>
        <taxon>Metazoa</taxon>
        <taxon>Ecdysozoa</taxon>
        <taxon>Nematoda</taxon>
        <taxon>Chromadorea</taxon>
        <taxon>Rhabditida</taxon>
        <taxon>Spirurina</taxon>
        <taxon>Spiruromorpha</taxon>
        <taxon>Spiruroidea</taxon>
        <taxon>Gongylonematidae</taxon>
        <taxon>Gongylonema</taxon>
    </lineage>
</organism>
<name>A0A183ENY5_9BILA</name>
<dbReference type="Pfam" id="PF00144">
    <property type="entry name" value="Beta-lactamase"/>
    <property type="match status" value="1"/>
</dbReference>
<dbReference type="Gene3D" id="3.40.710.10">
    <property type="entry name" value="DD-peptidase/beta-lactamase superfamily"/>
    <property type="match status" value="1"/>
</dbReference>
<dbReference type="WBParaSite" id="GPUH_0002270301-mRNA-1">
    <property type="protein sequence ID" value="GPUH_0002270301-mRNA-1"/>
    <property type="gene ID" value="GPUH_0002270301"/>
</dbReference>